<dbReference type="GO" id="GO:0006749">
    <property type="term" value="P:glutathione metabolic process"/>
    <property type="evidence" value="ECO:0007669"/>
    <property type="project" value="TreeGrafter"/>
</dbReference>
<dbReference type="Pfam" id="PF13409">
    <property type="entry name" value="GST_N_2"/>
    <property type="match status" value="1"/>
</dbReference>
<dbReference type="SUPFAM" id="SSF47616">
    <property type="entry name" value="GST C-terminal domain-like"/>
    <property type="match status" value="1"/>
</dbReference>
<dbReference type="Proteomes" id="UP000799324">
    <property type="component" value="Unassembled WGS sequence"/>
</dbReference>
<dbReference type="Pfam" id="PF13417">
    <property type="entry name" value="GST_N_3"/>
    <property type="match status" value="1"/>
</dbReference>
<dbReference type="InterPro" id="IPR004045">
    <property type="entry name" value="Glutathione_S-Trfase_N"/>
</dbReference>
<dbReference type="Gene3D" id="3.40.30.10">
    <property type="entry name" value="Glutaredoxin"/>
    <property type="match status" value="1"/>
</dbReference>
<evidence type="ECO:0000259" key="1">
    <source>
        <dbReference type="PROSITE" id="PS50404"/>
    </source>
</evidence>
<dbReference type="GO" id="GO:0004364">
    <property type="term" value="F:glutathione transferase activity"/>
    <property type="evidence" value="ECO:0007669"/>
    <property type="project" value="TreeGrafter"/>
</dbReference>
<evidence type="ECO:0000313" key="2">
    <source>
        <dbReference type="EMBL" id="KAF2656669.1"/>
    </source>
</evidence>
<dbReference type="Gene3D" id="3.40.30.110">
    <property type="match status" value="2"/>
</dbReference>
<dbReference type="PANTHER" id="PTHR42673:SF4">
    <property type="entry name" value="MALEYLACETOACETATE ISOMERASE"/>
    <property type="match status" value="1"/>
</dbReference>
<dbReference type="SUPFAM" id="SSF52833">
    <property type="entry name" value="Thioredoxin-like"/>
    <property type="match status" value="2"/>
</dbReference>
<feature type="domain" description="GST N-terminal" evidence="1">
    <location>
        <begin position="344"/>
        <end position="434"/>
    </location>
</feature>
<gene>
    <name evidence="2" type="ORF">K491DRAFT_767603</name>
</gene>
<dbReference type="Gene3D" id="1.20.1050.10">
    <property type="match status" value="1"/>
</dbReference>
<sequence>MSPSKKPILFHYSASIYSHRVLWYLWLRGIPYDECIQPAYMPRPDLAQLGVNYRRIPILAIGKDIYGDSRLIIQKLQERYPDSALTPSSSIHRGIQKLLESWTIDGGVFINSVKLIPYWHSSGNLQDTKFLDDRQKLMGGKRMTAEEMEKGRPDGLVHIRQAFDLVESTLLADGRKWILGTDGPTTADIDGVWPFTWLMMDPNMRGALPEDFICEKMYPRTYAWVRRFKDAVDKGQTERPQPTKLDGTQVKERTVKTRVDPETTTFISDDPLGFSKGDEVEIYPSDYGFTHKDRGVLIGLTTSKVVIRNSQGFHLHFPRWNFRINKVDQGASIPAPIPPSSNVPQMRLLYHHGSPFARKVFMLALELNLTQFITLQKVVVCPVPFSGWSDNNDDVAVHNPMAKIPCLIADDVPDGIYDSRIICDYLESVARVARKVDKHHWQLRTLHACADGIMDACVLVVYEKRIREPKGLGLDDWVEGQQTKICRALDRLETAVTQGILKEPPSGGRASADEVAVAAALGALVSIKAAGIFSLDWKSKRPKLGGWYGIWEKRKSFVESPPAKEWDAARHVIGVAKI</sequence>
<dbReference type="PROSITE" id="PS50404">
    <property type="entry name" value="GST_NTER"/>
    <property type="match status" value="1"/>
</dbReference>
<accession>A0A6A6T9P0</accession>
<dbReference type="InterPro" id="IPR036249">
    <property type="entry name" value="Thioredoxin-like_sf"/>
</dbReference>
<dbReference type="CDD" id="cd00570">
    <property type="entry name" value="GST_N_family"/>
    <property type="match status" value="1"/>
</dbReference>
<name>A0A6A6T9P0_9PLEO</name>
<dbReference type="EMBL" id="MU004333">
    <property type="protein sequence ID" value="KAF2656669.1"/>
    <property type="molecule type" value="Genomic_DNA"/>
</dbReference>
<proteinExistence type="predicted"/>
<dbReference type="InterPro" id="IPR058268">
    <property type="entry name" value="DUF7962"/>
</dbReference>
<dbReference type="AlphaFoldDB" id="A0A6A6T9P0"/>
<dbReference type="Pfam" id="PF25907">
    <property type="entry name" value="DUF7962"/>
    <property type="match status" value="1"/>
</dbReference>
<reference evidence="2" key="1">
    <citation type="journal article" date="2020" name="Stud. Mycol.">
        <title>101 Dothideomycetes genomes: a test case for predicting lifestyles and emergence of pathogens.</title>
        <authorList>
            <person name="Haridas S."/>
            <person name="Albert R."/>
            <person name="Binder M."/>
            <person name="Bloem J."/>
            <person name="Labutti K."/>
            <person name="Salamov A."/>
            <person name="Andreopoulos B."/>
            <person name="Baker S."/>
            <person name="Barry K."/>
            <person name="Bills G."/>
            <person name="Bluhm B."/>
            <person name="Cannon C."/>
            <person name="Castanera R."/>
            <person name="Culley D."/>
            <person name="Daum C."/>
            <person name="Ezra D."/>
            <person name="Gonzalez J."/>
            <person name="Henrissat B."/>
            <person name="Kuo A."/>
            <person name="Liang C."/>
            <person name="Lipzen A."/>
            <person name="Lutzoni F."/>
            <person name="Magnuson J."/>
            <person name="Mondo S."/>
            <person name="Nolan M."/>
            <person name="Ohm R."/>
            <person name="Pangilinan J."/>
            <person name="Park H.-J."/>
            <person name="Ramirez L."/>
            <person name="Alfaro M."/>
            <person name="Sun H."/>
            <person name="Tritt A."/>
            <person name="Yoshinaga Y."/>
            <person name="Zwiers L.-H."/>
            <person name="Turgeon B."/>
            <person name="Goodwin S."/>
            <person name="Spatafora J."/>
            <person name="Crous P."/>
            <person name="Grigoriev I."/>
        </authorList>
    </citation>
    <scope>NUCLEOTIDE SEQUENCE</scope>
    <source>
        <strain evidence="2">CBS 122681</strain>
    </source>
</reference>
<evidence type="ECO:0000313" key="3">
    <source>
        <dbReference type="Proteomes" id="UP000799324"/>
    </source>
</evidence>
<dbReference type="OrthoDB" id="202840at2759"/>
<protein>
    <recommendedName>
        <fullName evidence="1">GST N-terminal domain-containing protein</fullName>
    </recommendedName>
</protein>
<organism evidence="2 3">
    <name type="scientific">Lophiostoma macrostomum CBS 122681</name>
    <dbReference type="NCBI Taxonomy" id="1314788"/>
    <lineage>
        <taxon>Eukaryota</taxon>
        <taxon>Fungi</taxon>
        <taxon>Dikarya</taxon>
        <taxon>Ascomycota</taxon>
        <taxon>Pezizomycotina</taxon>
        <taxon>Dothideomycetes</taxon>
        <taxon>Pleosporomycetidae</taxon>
        <taxon>Pleosporales</taxon>
        <taxon>Lophiostomataceae</taxon>
        <taxon>Lophiostoma</taxon>
    </lineage>
</organism>
<keyword evidence="3" id="KW-1185">Reference proteome</keyword>
<dbReference type="GO" id="GO:0016034">
    <property type="term" value="F:maleylacetoacetate isomerase activity"/>
    <property type="evidence" value="ECO:0007669"/>
    <property type="project" value="TreeGrafter"/>
</dbReference>
<dbReference type="InterPro" id="IPR036282">
    <property type="entry name" value="Glutathione-S-Trfase_C_sf"/>
</dbReference>
<dbReference type="GO" id="GO:0006559">
    <property type="term" value="P:L-phenylalanine catabolic process"/>
    <property type="evidence" value="ECO:0007669"/>
    <property type="project" value="TreeGrafter"/>
</dbReference>
<dbReference type="PANTHER" id="PTHR42673">
    <property type="entry name" value="MALEYLACETOACETATE ISOMERASE"/>
    <property type="match status" value="1"/>
</dbReference>